<feature type="region of interest" description="Disordered" evidence="1">
    <location>
        <begin position="144"/>
        <end position="165"/>
    </location>
</feature>
<organism evidence="3 4">
    <name type="scientific">Batrachochytrium salamandrivorans</name>
    <dbReference type="NCBI Taxonomy" id="1357716"/>
    <lineage>
        <taxon>Eukaryota</taxon>
        <taxon>Fungi</taxon>
        <taxon>Fungi incertae sedis</taxon>
        <taxon>Chytridiomycota</taxon>
        <taxon>Chytridiomycota incertae sedis</taxon>
        <taxon>Chytridiomycetes</taxon>
        <taxon>Rhizophydiales</taxon>
        <taxon>Rhizophydiales incertae sedis</taxon>
        <taxon>Batrachochytrium</taxon>
    </lineage>
</organism>
<dbReference type="Proteomes" id="UP001648503">
    <property type="component" value="Unassembled WGS sequence"/>
</dbReference>
<proteinExistence type="predicted"/>
<evidence type="ECO:0000256" key="1">
    <source>
        <dbReference type="SAM" id="MobiDB-lite"/>
    </source>
</evidence>
<accession>A0ABQ8F2L1</accession>
<feature type="transmembrane region" description="Helical" evidence="2">
    <location>
        <begin position="66"/>
        <end position="84"/>
    </location>
</feature>
<evidence type="ECO:0000313" key="4">
    <source>
        <dbReference type="Proteomes" id="UP001648503"/>
    </source>
</evidence>
<evidence type="ECO:0008006" key="5">
    <source>
        <dbReference type="Google" id="ProtNLM"/>
    </source>
</evidence>
<reference evidence="3 4" key="1">
    <citation type="submission" date="2021-02" db="EMBL/GenBank/DDBJ databases">
        <title>Variation within the Batrachochytrium salamandrivorans European outbreak.</title>
        <authorList>
            <person name="Kelly M."/>
            <person name="Pasmans F."/>
            <person name="Shea T.P."/>
            <person name="Munoz J.F."/>
            <person name="Carranza S."/>
            <person name="Cuomo C.A."/>
            <person name="Martel A."/>
        </authorList>
    </citation>
    <scope>NUCLEOTIDE SEQUENCE [LARGE SCALE GENOMIC DNA]</scope>
    <source>
        <strain evidence="3 4">AMFP18/2</strain>
    </source>
</reference>
<gene>
    <name evidence="3" type="ORF">BASA50_010123</name>
</gene>
<keyword evidence="4" id="KW-1185">Reference proteome</keyword>
<evidence type="ECO:0000256" key="2">
    <source>
        <dbReference type="SAM" id="Phobius"/>
    </source>
</evidence>
<feature type="transmembrane region" description="Helical" evidence="2">
    <location>
        <begin position="42"/>
        <end position="60"/>
    </location>
</feature>
<dbReference type="EMBL" id="JAFCIX010000466">
    <property type="protein sequence ID" value="KAH6589377.1"/>
    <property type="molecule type" value="Genomic_DNA"/>
</dbReference>
<keyword evidence="2" id="KW-0472">Membrane</keyword>
<name>A0ABQ8F2L1_9FUNG</name>
<comment type="caution">
    <text evidence="3">The sequence shown here is derived from an EMBL/GenBank/DDBJ whole genome shotgun (WGS) entry which is preliminary data.</text>
</comment>
<keyword evidence="2" id="KW-0812">Transmembrane</keyword>
<keyword evidence="2" id="KW-1133">Transmembrane helix</keyword>
<protein>
    <recommendedName>
        <fullName evidence="5">MICOS complex subunit MIC10</fullName>
    </recommendedName>
</protein>
<sequence length="165" mass="18171">MVKCEIDGEMPEMKISINDAPYSLSQLEKDTILGRTQKRKNYVSNGALIGASSGVGIAFLRGCRLPGHIGFAFMGLAIGVTWGVSMKWKSYLHDVINLPHSPLTGAIRTIFSNNDELPAEMTPSILRCEFGPLLAVWDQTKNFPSKTKRGKSLSKYGDESMEENC</sequence>
<evidence type="ECO:0000313" key="3">
    <source>
        <dbReference type="EMBL" id="KAH6589377.1"/>
    </source>
</evidence>